<dbReference type="Pfam" id="PF00825">
    <property type="entry name" value="Ribonuclease_P"/>
    <property type="match status" value="1"/>
</dbReference>
<evidence type="ECO:0000313" key="8">
    <source>
        <dbReference type="Proteomes" id="UP000178606"/>
    </source>
</evidence>
<reference evidence="7 8" key="1">
    <citation type="journal article" date="2016" name="Nat. Commun.">
        <title>Thousands of microbial genomes shed light on interconnected biogeochemical processes in an aquifer system.</title>
        <authorList>
            <person name="Anantharaman K."/>
            <person name="Brown C.T."/>
            <person name="Hug L.A."/>
            <person name="Sharon I."/>
            <person name="Castelle C.J."/>
            <person name="Probst A.J."/>
            <person name="Thomas B.C."/>
            <person name="Singh A."/>
            <person name="Wilkins M.J."/>
            <person name="Karaoz U."/>
            <person name="Brodie E.L."/>
            <person name="Williams K.H."/>
            <person name="Hubbard S.S."/>
            <person name="Banfield J.F."/>
        </authorList>
    </citation>
    <scope>NUCLEOTIDE SEQUENCE [LARGE SCALE GENOMIC DNA]</scope>
    <source>
        <strain evidence="8">RIFCSPLOWO2_12_FULL_64_10</strain>
    </source>
</reference>
<evidence type="ECO:0000256" key="5">
    <source>
        <dbReference type="ARBA" id="ARBA00022801"/>
    </source>
</evidence>
<sequence length="86" mass="9714">MCSGPDAEGRVVISIRRKFGKAVQRNRIRRQLRVLCRDLSDVSWDARLTLLSVDDRAGGISYAALREDLTRALRQARVPVRPPESP</sequence>
<accession>A0A1F6CCI2</accession>
<evidence type="ECO:0000256" key="4">
    <source>
        <dbReference type="ARBA" id="ARBA00022759"/>
    </source>
</evidence>
<dbReference type="InterPro" id="IPR000100">
    <property type="entry name" value="RNase_P"/>
</dbReference>
<dbReference type="AlphaFoldDB" id="A0A1F6CCI2"/>
<dbReference type="InterPro" id="IPR020539">
    <property type="entry name" value="RNase_P_CS"/>
</dbReference>
<dbReference type="Gene3D" id="3.30.230.10">
    <property type="match status" value="1"/>
</dbReference>
<proteinExistence type="predicted"/>
<gene>
    <name evidence="7" type="ORF">A3F84_20935</name>
</gene>
<dbReference type="GO" id="GO:0008033">
    <property type="term" value="P:tRNA processing"/>
    <property type="evidence" value="ECO:0007669"/>
    <property type="project" value="UniProtKB-KW"/>
</dbReference>
<evidence type="ECO:0000256" key="1">
    <source>
        <dbReference type="ARBA" id="ARBA00002663"/>
    </source>
</evidence>
<evidence type="ECO:0000313" key="7">
    <source>
        <dbReference type="EMBL" id="OGG46955.1"/>
    </source>
</evidence>
<comment type="caution">
    <text evidence="7">The sequence shown here is derived from an EMBL/GenBank/DDBJ whole genome shotgun (WGS) entry which is preliminary data.</text>
</comment>
<keyword evidence="4" id="KW-0255">Endonuclease</keyword>
<dbReference type="PROSITE" id="PS00648">
    <property type="entry name" value="RIBONUCLEASE_P"/>
    <property type="match status" value="1"/>
</dbReference>
<dbReference type="Proteomes" id="UP000178606">
    <property type="component" value="Unassembled WGS sequence"/>
</dbReference>
<dbReference type="GO" id="GO:0000049">
    <property type="term" value="F:tRNA binding"/>
    <property type="evidence" value="ECO:0007669"/>
    <property type="project" value="InterPro"/>
</dbReference>
<comment type="function">
    <text evidence="1">RNaseP catalyzes the removal of the 5'-leader sequence from pre-tRNA to produce the mature 5'-terminus. It can also cleave other RNA substrates such as 4.5S RNA. The protein component plays an auxiliary but essential role in vivo by binding to the 5'-leader sequence and broadening the substrate specificity of the ribozyme.</text>
</comment>
<keyword evidence="3" id="KW-0540">Nuclease</keyword>
<evidence type="ECO:0000256" key="3">
    <source>
        <dbReference type="ARBA" id="ARBA00022722"/>
    </source>
</evidence>
<organism evidence="7 8">
    <name type="scientific">Handelsmanbacteria sp. (strain RIFCSPLOWO2_12_FULL_64_10)</name>
    <dbReference type="NCBI Taxonomy" id="1817868"/>
    <lineage>
        <taxon>Bacteria</taxon>
        <taxon>Candidatus Handelsmaniibacteriota</taxon>
    </lineage>
</organism>
<protein>
    <submittedName>
        <fullName evidence="7">Uncharacterized protein</fullName>
    </submittedName>
</protein>
<keyword evidence="6" id="KW-0694">RNA-binding</keyword>
<name>A0A1F6CCI2_HANXR</name>
<dbReference type="InterPro" id="IPR020568">
    <property type="entry name" value="Ribosomal_Su5_D2-typ_SF"/>
</dbReference>
<keyword evidence="2" id="KW-0819">tRNA processing</keyword>
<evidence type="ECO:0000256" key="2">
    <source>
        <dbReference type="ARBA" id="ARBA00022694"/>
    </source>
</evidence>
<dbReference type="EMBL" id="MFKF01000279">
    <property type="protein sequence ID" value="OGG46955.1"/>
    <property type="molecule type" value="Genomic_DNA"/>
</dbReference>
<dbReference type="InterPro" id="IPR014721">
    <property type="entry name" value="Ribsml_uS5_D2-typ_fold_subgr"/>
</dbReference>
<dbReference type="GO" id="GO:0004526">
    <property type="term" value="F:ribonuclease P activity"/>
    <property type="evidence" value="ECO:0007669"/>
    <property type="project" value="InterPro"/>
</dbReference>
<keyword evidence="5" id="KW-0378">Hydrolase</keyword>
<evidence type="ECO:0000256" key="6">
    <source>
        <dbReference type="ARBA" id="ARBA00022884"/>
    </source>
</evidence>
<dbReference type="SUPFAM" id="SSF54211">
    <property type="entry name" value="Ribosomal protein S5 domain 2-like"/>
    <property type="match status" value="1"/>
</dbReference>